<dbReference type="HOGENOM" id="CLU_3367510_0_0_11"/>
<dbReference type="Proteomes" id="UP000015001">
    <property type="component" value="Unassembled WGS sequence"/>
</dbReference>
<dbReference type="EMBL" id="AOPY01001368">
    <property type="protein sequence ID" value="EPJ40575.1"/>
    <property type="molecule type" value="Genomic_DNA"/>
</dbReference>
<proteinExistence type="predicted"/>
<protein>
    <submittedName>
        <fullName evidence="1">Uncharacterized protein</fullName>
    </submittedName>
</protein>
<dbReference type="AlphaFoldDB" id="S4MXC2"/>
<comment type="caution">
    <text evidence="1">The sequence shown here is derived from an EMBL/GenBank/DDBJ whole genome shotgun (WGS) entry which is preliminary data.</text>
</comment>
<organism evidence="1 2">
    <name type="scientific">Streptomyces afghaniensis 772</name>
    <dbReference type="NCBI Taxonomy" id="1283301"/>
    <lineage>
        <taxon>Bacteria</taxon>
        <taxon>Bacillati</taxon>
        <taxon>Actinomycetota</taxon>
        <taxon>Actinomycetes</taxon>
        <taxon>Kitasatosporales</taxon>
        <taxon>Streptomycetaceae</taxon>
        <taxon>Streptomyces</taxon>
    </lineage>
</organism>
<keyword evidence="2" id="KW-1185">Reference proteome</keyword>
<name>S4MXC2_9ACTN</name>
<evidence type="ECO:0000313" key="1">
    <source>
        <dbReference type="EMBL" id="EPJ40575.1"/>
    </source>
</evidence>
<reference evidence="1 2" key="1">
    <citation type="submission" date="2013-02" db="EMBL/GenBank/DDBJ databases">
        <title>Draft Genome Sequence of Streptomyces afghaniensis, Which Produces Compounds of the Julimycin B-Complex.</title>
        <authorList>
            <person name="Gruening B.A."/>
            <person name="Praeg A."/>
            <person name="Erxleben A."/>
            <person name="Guenther S."/>
            <person name="Fiedler H.-P."/>
            <person name="Goodfellow M."/>
            <person name="Mueller M."/>
        </authorList>
    </citation>
    <scope>NUCLEOTIDE SEQUENCE [LARGE SCALE GENOMIC DNA]</scope>
    <source>
        <strain evidence="1 2">772</strain>
    </source>
</reference>
<evidence type="ECO:0000313" key="2">
    <source>
        <dbReference type="Proteomes" id="UP000015001"/>
    </source>
</evidence>
<gene>
    <name evidence="1" type="ORF">STAFG_2383</name>
</gene>
<sequence length="35" mass="3758">MVRAPKAPVLTTTIVSLHRDLGAERALSGRRDGRG</sequence>
<accession>S4MXC2</accession>